<dbReference type="Proteomes" id="UP001516400">
    <property type="component" value="Unassembled WGS sequence"/>
</dbReference>
<organism evidence="2 3">
    <name type="scientific">Cryptolaemus montrouzieri</name>
    <dbReference type="NCBI Taxonomy" id="559131"/>
    <lineage>
        <taxon>Eukaryota</taxon>
        <taxon>Metazoa</taxon>
        <taxon>Ecdysozoa</taxon>
        <taxon>Arthropoda</taxon>
        <taxon>Hexapoda</taxon>
        <taxon>Insecta</taxon>
        <taxon>Pterygota</taxon>
        <taxon>Neoptera</taxon>
        <taxon>Endopterygota</taxon>
        <taxon>Coleoptera</taxon>
        <taxon>Polyphaga</taxon>
        <taxon>Cucujiformia</taxon>
        <taxon>Coccinelloidea</taxon>
        <taxon>Coccinellidae</taxon>
        <taxon>Scymninae</taxon>
        <taxon>Scymnini</taxon>
        <taxon>Cryptolaemus</taxon>
    </lineage>
</organism>
<evidence type="ECO:0000313" key="3">
    <source>
        <dbReference type="Proteomes" id="UP001516400"/>
    </source>
</evidence>
<feature type="non-terminal residue" evidence="2">
    <location>
        <position position="1"/>
    </location>
</feature>
<evidence type="ECO:0000256" key="1">
    <source>
        <dbReference type="SAM" id="MobiDB-lite"/>
    </source>
</evidence>
<proteinExistence type="predicted"/>
<sequence length="74" mass="8149">DDTKETRNGFTKENEPVGKLPATETESIEILIVGNNNNNAFHRNIKGSHNENISISLSQGTESVQSCIPSEQQH</sequence>
<evidence type="ECO:0000313" key="2">
    <source>
        <dbReference type="EMBL" id="KAL3275030.1"/>
    </source>
</evidence>
<accession>A0ABD2N9H7</accession>
<dbReference type="AlphaFoldDB" id="A0ABD2N9H7"/>
<gene>
    <name evidence="2" type="ORF">HHI36_019802</name>
</gene>
<name>A0ABD2N9H7_9CUCU</name>
<feature type="compositionally biased region" description="Basic and acidic residues" evidence="1">
    <location>
        <begin position="1"/>
        <end position="16"/>
    </location>
</feature>
<protein>
    <submittedName>
        <fullName evidence="2">Uncharacterized protein</fullName>
    </submittedName>
</protein>
<keyword evidence="3" id="KW-1185">Reference proteome</keyword>
<feature type="non-terminal residue" evidence="2">
    <location>
        <position position="74"/>
    </location>
</feature>
<dbReference type="EMBL" id="JABFTP020000083">
    <property type="protein sequence ID" value="KAL3275030.1"/>
    <property type="molecule type" value="Genomic_DNA"/>
</dbReference>
<comment type="caution">
    <text evidence="2">The sequence shown here is derived from an EMBL/GenBank/DDBJ whole genome shotgun (WGS) entry which is preliminary data.</text>
</comment>
<feature type="region of interest" description="Disordered" evidence="1">
    <location>
        <begin position="1"/>
        <end position="20"/>
    </location>
</feature>
<reference evidence="2 3" key="1">
    <citation type="journal article" date="2021" name="BMC Biol.">
        <title>Horizontally acquired antibacterial genes associated with adaptive radiation of ladybird beetles.</title>
        <authorList>
            <person name="Li H.S."/>
            <person name="Tang X.F."/>
            <person name="Huang Y.H."/>
            <person name="Xu Z.Y."/>
            <person name="Chen M.L."/>
            <person name="Du X.Y."/>
            <person name="Qiu B.Y."/>
            <person name="Chen P.T."/>
            <person name="Zhang W."/>
            <person name="Slipinski A."/>
            <person name="Escalona H.E."/>
            <person name="Waterhouse R.M."/>
            <person name="Zwick A."/>
            <person name="Pang H."/>
        </authorList>
    </citation>
    <scope>NUCLEOTIDE SEQUENCE [LARGE SCALE GENOMIC DNA]</scope>
    <source>
        <strain evidence="2">SYSU2018</strain>
    </source>
</reference>